<evidence type="ECO:0000313" key="5">
    <source>
        <dbReference type="EMBL" id="MDI2097585.1"/>
    </source>
</evidence>
<dbReference type="GO" id="GO:0004791">
    <property type="term" value="F:thioredoxin-disulfide reductase (NADPH) activity"/>
    <property type="evidence" value="ECO:0007669"/>
    <property type="project" value="UniProtKB-EC"/>
</dbReference>
<evidence type="ECO:0000313" key="6">
    <source>
        <dbReference type="Proteomes" id="UP001321506"/>
    </source>
</evidence>
<dbReference type="EMBL" id="JASATX010000001">
    <property type="protein sequence ID" value="MDI2097585.1"/>
    <property type="molecule type" value="Genomic_DNA"/>
</dbReference>
<accession>A0AAW6T681</accession>
<name>A0AAW6T681_9MICO</name>
<dbReference type="PRINTS" id="PR00469">
    <property type="entry name" value="PNDRDTASEII"/>
</dbReference>
<organism evidence="5 6">
    <name type="scientific">Ruicaihuangia caeni</name>
    <dbReference type="NCBI Taxonomy" id="3042517"/>
    <lineage>
        <taxon>Bacteria</taxon>
        <taxon>Bacillati</taxon>
        <taxon>Actinomycetota</taxon>
        <taxon>Actinomycetes</taxon>
        <taxon>Micrococcales</taxon>
        <taxon>Microbacteriaceae</taxon>
        <taxon>Ruicaihuangia</taxon>
    </lineage>
</organism>
<proteinExistence type="predicted"/>
<dbReference type="InterPro" id="IPR050097">
    <property type="entry name" value="Ferredoxin-NADP_redctase_2"/>
</dbReference>
<dbReference type="AlphaFoldDB" id="A0AAW6T681"/>
<evidence type="ECO:0000256" key="1">
    <source>
        <dbReference type="ARBA" id="ARBA00022630"/>
    </source>
</evidence>
<dbReference type="InterPro" id="IPR036188">
    <property type="entry name" value="FAD/NAD-bd_sf"/>
</dbReference>
<dbReference type="PRINTS" id="PR00368">
    <property type="entry name" value="FADPNR"/>
</dbReference>
<sequence length="338" mass="36422">MTTERAPLPTDAATEYDVIVIGAGPAGLSAALNLVRARRRTLVLDSNRPRHSATLISHGFLTRDNTPPHELRRLGREEYLAYPEAEHQLAVVESITALEEPGRHIYQTDTHTTGSTGLFEVRARGINGQPDRVVRCKTVLLATGLKETLPKLPSIRSFYGMGLFSCVACDGYEYSDRPIALIGETSDIAWRALLIAQWSDHLTVFTNGADAVTDGQEEVLADRGVRVERRPIADVEGSREGVSGIRLDDGDVIEISGGFVRPKWHAQLDFAGSLDLATDGWGLLTIDRDGRTSHAGVYAAGDCTSPGPQQLIVAAGAGARVAATINRDLIGVPTAHSR</sequence>
<feature type="domain" description="FAD/NAD(P)-binding" evidence="4">
    <location>
        <begin position="16"/>
        <end position="318"/>
    </location>
</feature>
<comment type="catalytic activity">
    <reaction evidence="3">
        <text>[thioredoxin]-dithiol + NADP(+) = [thioredoxin]-disulfide + NADPH + H(+)</text>
        <dbReference type="Rhea" id="RHEA:20345"/>
        <dbReference type="Rhea" id="RHEA-COMP:10698"/>
        <dbReference type="Rhea" id="RHEA-COMP:10700"/>
        <dbReference type="ChEBI" id="CHEBI:15378"/>
        <dbReference type="ChEBI" id="CHEBI:29950"/>
        <dbReference type="ChEBI" id="CHEBI:50058"/>
        <dbReference type="ChEBI" id="CHEBI:57783"/>
        <dbReference type="ChEBI" id="CHEBI:58349"/>
        <dbReference type="EC" id="1.8.1.9"/>
    </reaction>
</comment>
<gene>
    <name evidence="5" type="ORF">QF206_01200</name>
</gene>
<evidence type="ECO:0000256" key="2">
    <source>
        <dbReference type="ARBA" id="ARBA00023002"/>
    </source>
</evidence>
<dbReference type="PANTHER" id="PTHR48105">
    <property type="entry name" value="THIOREDOXIN REDUCTASE 1-RELATED-RELATED"/>
    <property type="match status" value="1"/>
</dbReference>
<dbReference type="Proteomes" id="UP001321506">
    <property type="component" value="Unassembled WGS sequence"/>
</dbReference>
<dbReference type="RefSeq" id="WP_281487375.1">
    <property type="nucleotide sequence ID" value="NZ_JASATX010000001.1"/>
</dbReference>
<evidence type="ECO:0000256" key="3">
    <source>
        <dbReference type="ARBA" id="ARBA00048132"/>
    </source>
</evidence>
<dbReference type="Gene3D" id="3.50.50.60">
    <property type="entry name" value="FAD/NAD(P)-binding domain"/>
    <property type="match status" value="2"/>
</dbReference>
<keyword evidence="6" id="KW-1185">Reference proteome</keyword>
<dbReference type="Pfam" id="PF07992">
    <property type="entry name" value="Pyr_redox_2"/>
    <property type="match status" value="1"/>
</dbReference>
<evidence type="ECO:0000259" key="4">
    <source>
        <dbReference type="Pfam" id="PF07992"/>
    </source>
</evidence>
<keyword evidence="1" id="KW-0285">Flavoprotein</keyword>
<comment type="caution">
    <text evidence="5">The sequence shown here is derived from an EMBL/GenBank/DDBJ whole genome shotgun (WGS) entry which is preliminary data.</text>
</comment>
<dbReference type="InterPro" id="IPR023753">
    <property type="entry name" value="FAD/NAD-binding_dom"/>
</dbReference>
<reference evidence="5 6" key="1">
    <citation type="submission" date="2023-04" db="EMBL/GenBank/DDBJ databases">
        <title>Klugiella caeni sp. nov. isolated from the sludge of biochemical tank.</title>
        <authorList>
            <person name="Geng K."/>
        </authorList>
    </citation>
    <scope>NUCLEOTIDE SEQUENCE [LARGE SCALE GENOMIC DNA]</scope>
    <source>
        <strain evidence="5 6">YN-L-19</strain>
    </source>
</reference>
<dbReference type="SUPFAM" id="SSF51905">
    <property type="entry name" value="FAD/NAD(P)-binding domain"/>
    <property type="match status" value="1"/>
</dbReference>
<keyword evidence="2" id="KW-0560">Oxidoreductase</keyword>
<protein>
    <submittedName>
        <fullName evidence="5">NAD(P)/FAD-dependent oxidoreductase</fullName>
    </submittedName>
</protein>